<accession>A0A6J7AFH9</accession>
<feature type="transmembrane region" description="Helical" evidence="7">
    <location>
        <begin position="260"/>
        <end position="284"/>
    </location>
</feature>
<feature type="transmembrane region" description="Helical" evidence="7">
    <location>
        <begin position="296"/>
        <end position="316"/>
    </location>
</feature>
<dbReference type="EMBL" id="CAFBLT010000004">
    <property type="protein sequence ID" value="CAB4884004.1"/>
    <property type="molecule type" value="Genomic_DNA"/>
</dbReference>
<sequence length="433" mass="46854">MTTLNFFSNTSPHGQRLTSLRRRFSMSPVGCDALLFGISSLFALVVAFESKIPLYRQWGQMALGVYVAATLAGLGLILVSRRRSVQALRGWLTALVVVGTVLIPLSFEVHWRFSVTPQSLHVQPEVVVIENAANFLAHGHDPYQAIVVNGTLQGGSPGLPAYESFFPYLPAMTLFGLPAATPLPKEATDARLYFVFGTLLAVVLALWYAPTSNNRRLRAFQVAIALPWAALTMVTGGDDLPIIGLLLAGMVLAQRRRPGWSGIAFGVACAMKFTAWPVALLALFAARDATGKRRPWLLTLGAGVIVVPCVVGGLIWNPQTFIANVVQFPLGLAGIESPAGSALPGHILVTAFPWIRQLFVGVCSVAGALAILWYLWKRPPQDAAKVCQVSATVLLIAILLAPSTRIGYLLYPLNLFVWSWMLSPESEEMLSPL</sequence>
<evidence type="ECO:0000256" key="4">
    <source>
        <dbReference type="ARBA" id="ARBA00022692"/>
    </source>
</evidence>
<dbReference type="GO" id="GO:0016758">
    <property type="term" value="F:hexosyltransferase activity"/>
    <property type="evidence" value="ECO:0007669"/>
    <property type="project" value="InterPro"/>
</dbReference>
<keyword evidence="3" id="KW-0808">Transferase</keyword>
<feature type="transmembrane region" description="Helical" evidence="7">
    <location>
        <begin position="388"/>
        <end position="411"/>
    </location>
</feature>
<keyword evidence="2" id="KW-1003">Cell membrane</keyword>
<dbReference type="Pfam" id="PF09594">
    <property type="entry name" value="GT87"/>
    <property type="match status" value="1"/>
</dbReference>
<protein>
    <submittedName>
        <fullName evidence="8">Unannotated protein</fullName>
    </submittedName>
</protein>
<feature type="transmembrane region" description="Helical" evidence="7">
    <location>
        <begin position="29"/>
        <end position="48"/>
    </location>
</feature>
<evidence type="ECO:0000256" key="3">
    <source>
        <dbReference type="ARBA" id="ARBA00022679"/>
    </source>
</evidence>
<dbReference type="EMBL" id="CAFBPM010000043">
    <property type="protein sequence ID" value="CAB5033364.1"/>
    <property type="molecule type" value="Genomic_DNA"/>
</dbReference>
<feature type="transmembrane region" description="Helical" evidence="7">
    <location>
        <begin position="354"/>
        <end position="376"/>
    </location>
</feature>
<gene>
    <name evidence="8" type="ORF">UFOPK3164_01254</name>
    <name evidence="9" type="ORF">UFOPK3427_01827</name>
    <name evidence="10" type="ORF">UFOPK4112_01921</name>
</gene>
<feature type="transmembrane region" description="Helical" evidence="7">
    <location>
        <begin position="91"/>
        <end position="111"/>
    </location>
</feature>
<name>A0A6J7AFH9_9ZZZZ</name>
<proteinExistence type="predicted"/>
<dbReference type="EMBL" id="CAFABE010000064">
    <property type="protein sequence ID" value="CAB4831711.1"/>
    <property type="molecule type" value="Genomic_DNA"/>
</dbReference>
<dbReference type="AlphaFoldDB" id="A0A6J7AFH9"/>
<comment type="subcellular location">
    <subcellularLocation>
        <location evidence="1">Cell membrane</location>
        <topology evidence="1">Multi-pass membrane protein</topology>
    </subcellularLocation>
</comment>
<feature type="transmembrane region" description="Helical" evidence="7">
    <location>
        <begin position="222"/>
        <end position="248"/>
    </location>
</feature>
<dbReference type="GO" id="GO:0005886">
    <property type="term" value="C:plasma membrane"/>
    <property type="evidence" value="ECO:0007669"/>
    <property type="project" value="UniProtKB-SubCell"/>
</dbReference>
<keyword evidence="4 7" id="KW-0812">Transmembrane</keyword>
<feature type="transmembrane region" description="Helical" evidence="7">
    <location>
        <begin position="192"/>
        <end position="210"/>
    </location>
</feature>
<feature type="transmembrane region" description="Helical" evidence="7">
    <location>
        <begin position="60"/>
        <end position="79"/>
    </location>
</feature>
<reference evidence="8" key="1">
    <citation type="submission" date="2020-05" db="EMBL/GenBank/DDBJ databases">
        <authorList>
            <person name="Chiriac C."/>
            <person name="Salcher M."/>
            <person name="Ghai R."/>
            <person name="Kavagutti S V."/>
        </authorList>
    </citation>
    <scope>NUCLEOTIDE SEQUENCE</scope>
</reference>
<evidence type="ECO:0000313" key="8">
    <source>
        <dbReference type="EMBL" id="CAB4831711.1"/>
    </source>
</evidence>
<dbReference type="InterPro" id="IPR018584">
    <property type="entry name" value="GT87"/>
</dbReference>
<evidence type="ECO:0000256" key="7">
    <source>
        <dbReference type="SAM" id="Phobius"/>
    </source>
</evidence>
<evidence type="ECO:0000313" key="10">
    <source>
        <dbReference type="EMBL" id="CAB5033364.1"/>
    </source>
</evidence>
<evidence type="ECO:0000256" key="6">
    <source>
        <dbReference type="ARBA" id="ARBA00023136"/>
    </source>
</evidence>
<keyword evidence="6 7" id="KW-0472">Membrane</keyword>
<evidence type="ECO:0000256" key="1">
    <source>
        <dbReference type="ARBA" id="ARBA00004651"/>
    </source>
</evidence>
<evidence type="ECO:0000256" key="5">
    <source>
        <dbReference type="ARBA" id="ARBA00022989"/>
    </source>
</evidence>
<evidence type="ECO:0000313" key="9">
    <source>
        <dbReference type="EMBL" id="CAB4884004.1"/>
    </source>
</evidence>
<evidence type="ECO:0000256" key="2">
    <source>
        <dbReference type="ARBA" id="ARBA00022475"/>
    </source>
</evidence>
<keyword evidence="5 7" id="KW-1133">Transmembrane helix</keyword>
<organism evidence="8">
    <name type="scientific">freshwater metagenome</name>
    <dbReference type="NCBI Taxonomy" id="449393"/>
    <lineage>
        <taxon>unclassified sequences</taxon>
        <taxon>metagenomes</taxon>
        <taxon>ecological metagenomes</taxon>
    </lineage>
</organism>